<organism evidence="1 2">
    <name type="scientific">Melastoma candidum</name>
    <dbReference type="NCBI Taxonomy" id="119954"/>
    <lineage>
        <taxon>Eukaryota</taxon>
        <taxon>Viridiplantae</taxon>
        <taxon>Streptophyta</taxon>
        <taxon>Embryophyta</taxon>
        <taxon>Tracheophyta</taxon>
        <taxon>Spermatophyta</taxon>
        <taxon>Magnoliopsida</taxon>
        <taxon>eudicotyledons</taxon>
        <taxon>Gunneridae</taxon>
        <taxon>Pentapetalae</taxon>
        <taxon>rosids</taxon>
        <taxon>malvids</taxon>
        <taxon>Myrtales</taxon>
        <taxon>Melastomataceae</taxon>
        <taxon>Melastomatoideae</taxon>
        <taxon>Melastomateae</taxon>
        <taxon>Melastoma</taxon>
    </lineage>
</organism>
<dbReference type="Proteomes" id="UP001057402">
    <property type="component" value="Chromosome 5"/>
</dbReference>
<proteinExistence type="predicted"/>
<comment type="caution">
    <text evidence="1">The sequence shown here is derived from an EMBL/GenBank/DDBJ whole genome shotgun (WGS) entry which is preliminary data.</text>
</comment>
<sequence>MAVQMVLIVAVLVAILVAGTNGQSSTCTNAIISLSHASTTYWECHDPVLELLHAARVHRRVTAAVHLPGSLTVPVTSRLNPSAGASPVLQRFHPAGTPGTPHNCFLDPGYKNTPSTDSSGSSAIQSSLTAFLMLALVASYATAS</sequence>
<keyword evidence="2" id="KW-1185">Reference proteome</keyword>
<reference evidence="2" key="1">
    <citation type="journal article" date="2023" name="Front. Plant Sci.">
        <title>Chromosomal-level genome assembly of Melastoma candidum provides insights into trichome evolution.</title>
        <authorList>
            <person name="Zhong Y."/>
            <person name="Wu W."/>
            <person name="Sun C."/>
            <person name="Zou P."/>
            <person name="Liu Y."/>
            <person name="Dai S."/>
            <person name="Zhou R."/>
        </authorList>
    </citation>
    <scope>NUCLEOTIDE SEQUENCE [LARGE SCALE GENOMIC DNA]</scope>
</reference>
<name>A0ACB9QUJ8_9MYRT</name>
<accession>A0ACB9QUJ8</accession>
<evidence type="ECO:0000313" key="2">
    <source>
        <dbReference type="Proteomes" id="UP001057402"/>
    </source>
</evidence>
<evidence type="ECO:0000313" key="1">
    <source>
        <dbReference type="EMBL" id="KAI4369641.1"/>
    </source>
</evidence>
<protein>
    <submittedName>
        <fullName evidence="1">Uncharacterized protein</fullName>
    </submittedName>
</protein>
<dbReference type="EMBL" id="CM042884">
    <property type="protein sequence ID" value="KAI4369641.1"/>
    <property type="molecule type" value="Genomic_DNA"/>
</dbReference>
<gene>
    <name evidence="1" type="ORF">MLD38_018062</name>
</gene>